<sequence length="360" mass="38231">MRRSFAVLAAALLVFAGCGDNTSGSSSDSEGEATSTPAATQEAAQLPEKFSAGVKIALVRQLASGDYFQQWLLGAQEQAKALNVDLRISDARNNNDQQATDLQRAIDQKPDAIIVDHGLAATVNPLIDKAVEAGIPVVAFDVETENPEVVSIQQSDEDAGKRLGEELVKGIGGSGDVAYTYVAGFAPLDRRNRGWEEVKKANSGIKQVAKFGKVSDSTANDTQEQANAVITANPDLKAVLAPYDEFAKGVVNALEQANKTDVKVYGGDISTPDIGVMTKEGSPWVATIATDPANVGRVAVRAAALKLNGDAIDREVLIPQTIITQDFLKENSIKTLEDLRAKLPDLNTQDTATADWIPKS</sequence>
<accession>A0A9X3N6J8</accession>
<dbReference type="PANTHER" id="PTHR46847">
    <property type="entry name" value="D-ALLOSE-BINDING PERIPLASMIC PROTEIN-RELATED"/>
    <property type="match status" value="1"/>
</dbReference>
<dbReference type="Gene3D" id="3.40.50.2300">
    <property type="match status" value="2"/>
</dbReference>
<comment type="caution">
    <text evidence="7">The sequence shown here is derived from an EMBL/GenBank/DDBJ whole genome shotgun (WGS) entry which is preliminary data.</text>
</comment>
<protein>
    <submittedName>
        <fullName evidence="7">Sugar ABC transporter substrate-binding protein</fullName>
    </submittedName>
</protein>
<dbReference type="SUPFAM" id="SSF53822">
    <property type="entry name" value="Periplasmic binding protein-like I"/>
    <property type="match status" value="1"/>
</dbReference>
<keyword evidence="3 5" id="KW-0732">Signal</keyword>
<evidence type="ECO:0000256" key="1">
    <source>
        <dbReference type="ARBA" id="ARBA00004196"/>
    </source>
</evidence>
<evidence type="ECO:0000256" key="3">
    <source>
        <dbReference type="ARBA" id="ARBA00022729"/>
    </source>
</evidence>
<dbReference type="RefSeq" id="WP_270024837.1">
    <property type="nucleotide sequence ID" value="NZ_JAPDDP010000013.1"/>
</dbReference>
<feature type="domain" description="Periplasmic binding protein" evidence="6">
    <location>
        <begin position="56"/>
        <end position="310"/>
    </location>
</feature>
<dbReference type="Pfam" id="PF13407">
    <property type="entry name" value="Peripla_BP_4"/>
    <property type="match status" value="1"/>
</dbReference>
<dbReference type="InterPro" id="IPR025997">
    <property type="entry name" value="SBP_2_dom"/>
</dbReference>
<dbReference type="GO" id="GO:0030246">
    <property type="term" value="F:carbohydrate binding"/>
    <property type="evidence" value="ECO:0007669"/>
    <property type="project" value="UniProtKB-ARBA"/>
</dbReference>
<feature type="region of interest" description="Disordered" evidence="4">
    <location>
        <begin position="22"/>
        <end position="42"/>
    </location>
</feature>
<evidence type="ECO:0000313" key="7">
    <source>
        <dbReference type="EMBL" id="MDA0180524.1"/>
    </source>
</evidence>
<proteinExistence type="inferred from homology"/>
<dbReference type="EMBL" id="JAPDDP010000013">
    <property type="protein sequence ID" value="MDA0180524.1"/>
    <property type="molecule type" value="Genomic_DNA"/>
</dbReference>
<feature type="chain" id="PRO_5040923184" evidence="5">
    <location>
        <begin position="17"/>
        <end position="360"/>
    </location>
</feature>
<dbReference type="PANTHER" id="PTHR46847:SF1">
    <property type="entry name" value="D-ALLOSE-BINDING PERIPLASMIC PROTEIN-RELATED"/>
    <property type="match status" value="1"/>
</dbReference>
<comment type="subcellular location">
    <subcellularLocation>
        <location evidence="1">Cell envelope</location>
    </subcellularLocation>
</comment>
<name>A0A9X3N6J8_9ACTN</name>
<evidence type="ECO:0000259" key="6">
    <source>
        <dbReference type="Pfam" id="PF13407"/>
    </source>
</evidence>
<comment type="similarity">
    <text evidence="2">Belongs to the bacterial solute-binding protein 2 family.</text>
</comment>
<dbReference type="AlphaFoldDB" id="A0A9X3N6J8"/>
<feature type="signal peptide" evidence="5">
    <location>
        <begin position="1"/>
        <end position="16"/>
    </location>
</feature>
<evidence type="ECO:0000256" key="5">
    <source>
        <dbReference type="SAM" id="SignalP"/>
    </source>
</evidence>
<evidence type="ECO:0000256" key="4">
    <source>
        <dbReference type="SAM" id="MobiDB-lite"/>
    </source>
</evidence>
<evidence type="ECO:0000256" key="2">
    <source>
        <dbReference type="ARBA" id="ARBA00007639"/>
    </source>
</evidence>
<organism evidence="7 8">
    <name type="scientific">Solirubrobacter phytolaccae</name>
    <dbReference type="NCBI Taxonomy" id="1404360"/>
    <lineage>
        <taxon>Bacteria</taxon>
        <taxon>Bacillati</taxon>
        <taxon>Actinomycetota</taxon>
        <taxon>Thermoleophilia</taxon>
        <taxon>Solirubrobacterales</taxon>
        <taxon>Solirubrobacteraceae</taxon>
        <taxon>Solirubrobacter</taxon>
    </lineage>
</organism>
<dbReference type="PROSITE" id="PS51257">
    <property type="entry name" value="PROKAR_LIPOPROTEIN"/>
    <property type="match status" value="1"/>
</dbReference>
<dbReference type="CDD" id="cd06305">
    <property type="entry name" value="PBP1_methylthioribose_binding-like"/>
    <property type="match status" value="1"/>
</dbReference>
<keyword evidence="8" id="KW-1185">Reference proteome</keyword>
<gene>
    <name evidence="7" type="ORF">OJ997_09480</name>
</gene>
<reference evidence="7" key="1">
    <citation type="submission" date="2022-10" db="EMBL/GenBank/DDBJ databases">
        <title>The WGS of Solirubrobacter phytolaccae KCTC 29190.</title>
        <authorList>
            <person name="Jiang Z."/>
        </authorList>
    </citation>
    <scope>NUCLEOTIDE SEQUENCE</scope>
    <source>
        <strain evidence="7">KCTC 29190</strain>
    </source>
</reference>
<dbReference type="Proteomes" id="UP001147653">
    <property type="component" value="Unassembled WGS sequence"/>
</dbReference>
<evidence type="ECO:0000313" key="8">
    <source>
        <dbReference type="Proteomes" id="UP001147653"/>
    </source>
</evidence>
<dbReference type="InterPro" id="IPR028082">
    <property type="entry name" value="Peripla_BP_I"/>
</dbReference>
<dbReference type="GO" id="GO:0030313">
    <property type="term" value="C:cell envelope"/>
    <property type="evidence" value="ECO:0007669"/>
    <property type="project" value="UniProtKB-SubCell"/>
</dbReference>